<feature type="compositionally biased region" description="Basic and acidic residues" evidence="1">
    <location>
        <begin position="339"/>
        <end position="349"/>
    </location>
</feature>
<protein>
    <submittedName>
        <fullName evidence="3">DUF389 domain-containing protein</fullName>
    </submittedName>
</protein>
<evidence type="ECO:0000256" key="1">
    <source>
        <dbReference type="SAM" id="MobiDB-lite"/>
    </source>
</evidence>
<dbReference type="PANTHER" id="PTHR20992:SF9">
    <property type="entry name" value="AT15442P-RELATED"/>
    <property type="match status" value="1"/>
</dbReference>
<feature type="transmembrane region" description="Helical" evidence="2">
    <location>
        <begin position="159"/>
        <end position="184"/>
    </location>
</feature>
<keyword evidence="2" id="KW-0812">Transmembrane</keyword>
<evidence type="ECO:0000313" key="3">
    <source>
        <dbReference type="EMBL" id="MDG2992251.1"/>
    </source>
</evidence>
<dbReference type="Pfam" id="PF04087">
    <property type="entry name" value="DUF389"/>
    <property type="match status" value="1"/>
</dbReference>
<accession>A0ABT6F385</accession>
<feature type="transmembrane region" description="Helical" evidence="2">
    <location>
        <begin position="95"/>
        <end position="123"/>
    </location>
</feature>
<dbReference type="InterPro" id="IPR005240">
    <property type="entry name" value="DUF389"/>
</dbReference>
<name>A0ABT6F385_9SYNE</name>
<feature type="compositionally biased region" description="Polar residues" evidence="1">
    <location>
        <begin position="367"/>
        <end position="376"/>
    </location>
</feature>
<reference evidence="3" key="1">
    <citation type="journal article" date="2022" name="Genome Biol. Evol.">
        <title>A New Gene Family Diagnostic for Intracellular Biomineralization of Amorphous Ca Carbonates by Cyanobacteria.</title>
        <authorList>
            <person name="Benzerara K."/>
            <person name="Duprat E."/>
            <person name="Bitard-Feildel T."/>
            <person name="Caumes G."/>
            <person name="Cassier-Chauvat C."/>
            <person name="Chauvat F."/>
            <person name="Dezi M."/>
            <person name="Diop S.I."/>
            <person name="Gaschignard G."/>
            <person name="Gorgen S."/>
            <person name="Gugger M."/>
            <person name="Lopez-Garcia P."/>
            <person name="Millet M."/>
            <person name="Skouri-Panet F."/>
            <person name="Moreira D."/>
            <person name="Callebaut I."/>
        </authorList>
    </citation>
    <scope>NUCLEOTIDE SEQUENCE</scope>
    <source>
        <strain evidence="3">G9</strain>
    </source>
</reference>
<dbReference type="RefSeq" id="WP_277868171.1">
    <property type="nucleotide sequence ID" value="NZ_JAKKUT010000008.1"/>
</dbReference>
<feature type="transmembrane region" description="Helical" evidence="2">
    <location>
        <begin position="231"/>
        <end position="251"/>
    </location>
</feature>
<keyword evidence="4" id="KW-1185">Reference proteome</keyword>
<keyword evidence="2" id="KW-0472">Membrane</keyword>
<dbReference type="Proteomes" id="UP001154265">
    <property type="component" value="Unassembled WGS sequence"/>
</dbReference>
<reference evidence="3" key="2">
    <citation type="submission" date="2022-01" db="EMBL/GenBank/DDBJ databases">
        <authorList>
            <person name="Zivanovic Y."/>
            <person name="Moreira D."/>
            <person name="Lopez-Garcia P."/>
        </authorList>
    </citation>
    <scope>NUCLEOTIDE SEQUENCE</scope>
    <source>
        <strain evidence="3">G9</strain>
    </source>
</reference>
<feature type="transmembrane region" description="Helical" evidence="2">
    <location>
        <begin position="196"/>
        <end position="219"/>
    </location>
</feature>
<feature type="region of interest" description="Disordered" evidence="1">
    <location>
        <begin position="339"/>
        <end position="391"/>
    </location>
</feature>
<organism evidence="3 4">
    <name type="scientific">Candidatus Synechococcus calcipolaris G9</name>
    <dbReference type="NCBI Taxonomy" id="1497997"/>
    <lineage>
        <taxon>Bacteria</taxon>
        <taxon>Bacillati</taxon>
        <taxon>Cyanobacteriota</taxon>
        <taxon>Cyanophyceae</taxon>
        <taxon>Synechococcales</taxon>
        <taxon>Synechococcaceae</taxon>
        <taxon>Synechococcus</taxon>
    </lineage>
</organism>
<gene>
    <name evidence="3" type="ORF">L3556_15130</name>
</gene>
<comment type="caution">
    <text evidence="3">The sequence shown here is derived from an EMBL/GenBank/DDBJ whole genome shotgun (WGS) entry which is preliminary data.</text>
</comment>
<dbReference type="EMBL" id="JAKKUT010000008">
    <property type="protein sequence ID" value="MDG2992251.1"/>
    <property type="molecule type" value="Genomic_DNA"/>
</dbReference>
<sequence length="391" mass="42063">MGIKRFWIRLAHRITEFRQVRATEESLNCLIEDVLSESTLSGSYLVLVIGSCAIATFGLLSNSAAVIIGAMIIAPLMLPIRGIALAALIGDLEMFQISTIAVTVGTLLAIMMAWTIGLVTGLVEYGSEVMSRSQPNLLDLGIAVAAGAISGYAKAEPKISSTLAGTAISVALMPPVCVIGLGLAQMNMGLSLGASLLYLTNLLGITLSCMIVFLISGYIPFRQGHRPLAGALILTGVLLVPLGLSFTRLVNQVRLQNEIRRALVSRTVTFQRLELLNLNTDWLSDPPTIILNVRALEPVTPKQVFLIEEFIAREMNQRFRVVFQASEVDVITSDPLFELEEKPVSHEPEPPAAEAEPDKSETPDPTPESNAESTPDSPEDGETSDQPTNGT</sequence>
<feature type="transmembrane region" description="Helical" evidence="2">
    <location>
        <begin position="42"/>
        <end position="60"/>
    </location>
</feature>
<keyword evidence="2" id="KW-1133">Transmembrane helix</keyword>
<evidence type="ECO:0000256" key="2">
    <source>
        <dbReference type="SAM" id="Phobius"/>
    </source>
</evidence>
<evidence type="ECO:0000313" key="4">
    <source>
        <dbReference type="Proteomes" id="UP001154265"/>
    </source>
</evidence>
<proteinExistence type="predicted"/>
<feature type="transmembrane region" description="Helical" evidence="2">
    <location>
        <begin position="67"/>
        <end position="89"/>
    </location>
</feature>
<dbReference type="PANTHER" id="PTHR20992">
    <property type="entry name" value="AT15442P-RELATED"/>
    <property type="match status" value="1"/>
</dbReference>